<evidence type="ECO:0000313" key="3">
    <source>
        <dbReference type="Proteomes" id="UP001152797"/>
    </source>
</evidence>
<accession>A0A9P1BJW9</accession>
<gene>
    <name evidence="1" type="ORF">C1SCF055_LOCUS3121</name>
</gene>
<dbReference type="Proteomes" id="UP001152797">
    <property type="component" value="Unassembled WGS sequence"/>
</dbReference>
<reference evidence="2 3" key="2">
    <citation type="submission" date="2024-05" db="EMBL/GenBank/DDBJ databases">
        <authorList>
            <person name="Chen Y."/>
            <person name="Shah S."/>
            <person name="Dougan E. K."/>
            <person name="Thang M."/>
            <person name="Chan C."/>
        </authorList>
    </citation>
    <scope>NUCLEOTIDE SEQUENCE [LARGE SCALE GENOMIC DNA]</scope>
</reference>
<dbReference type="EMBL" id="CAMXCT020000155">
    <property type="protein sequence ID" value="CAL1128119.1"/>
    <property type="molecule type" value="Genomic_DNA"/>
</dbReference>
<dbReference type="OrthoDB" id="10502829at2759"/>
<proteinExistence type="predicted"/>
<name>A0A9P1BJW9_9DINO</name>
<protein>
    <submittedName>
        <fullName evidence="1">Uncharacterized protein</fullName>
    </submittedName>
</protein>
<evidence type="ECO:0000313" key="1">
    <source>
        <dbReference type="EMBL" id="CAI3974744.1"/>
    </source>
</evidence>
<reference evidence="1" key="1">
    <citation type="submission" date="2022-10" db="EMBL/GenBank/DDBJ databases">
        <authorList>
            <person name="Chen Y."/>
            <person name="Dougan E. K."/>
            <person name="Chan C."/>
            <person name="Rhodes N."/>
            <person name="Thang M."/>
        </authorList>
    </citation>
    <scope>NUCLEOTIDE SEQUENCE</scope>
</reference>
<comment type="caution">
    <text evidence="1">The sequence shown here is derived from an EMBL/GenBank/DDBJ whole genome shotgun (WGS) entry which is preliminary data.</text>
</comment>
<keyword evidence="3" id="KW-1185">Reference proteome</keyword>
<dbReference type="EMBL" id="CAMXCT010000155">
    <property type="protein sequence ID" value="CAI3974744.1"/>
    <property type="molecule type" value="Genomic_DNA"/>
</dbReference>
<organism evidence="1">
    <name type="scientific">Cladocopium goreaui</name>
    <dbReference type="NCBI Taxonomy" id="2562237"/>
    <lineage>
        <taxon>Eukaryota</taxon>
        <taxon>Sar</taxon>
        <taxon>Alveolata</taxon>
        <taxon>Dinophyceae</taxon>
        <taxon>Suessiales</taxon>
        <taxon>Symbiodiniaceae</taxon>
        <taxon>Cladocopium</taxon>
    </lineage>
</organism>
<sequence>MPPVYEWIHATSHENFNQIKDDGYLKGNYCYDDFFDGKLQKPGAPRGSWFNANNYRGGPIDLTPYPERNNDETVMALAFPVSKLLDPKEKYQLFKVSRIPCGYLQVKYAIVKQTDPFFAWCSQNLHRVEGNCDEHVSLTWDQDAASYVWSATDADEKALRDPENSSQARLVAFLVVGGVQMLMKGEKPWKTRPRKWFRTAVDGIDDELEQAPPERQHRVILDLNGFKKHTQEKIDSVSEGPRITAMATPALALQCRTVAQRLRRGHTVCGTAWDEDTEEAAQHVARYAAWSKGHPSAAVGMEKASKMLKKASAALKLIQDKICELQRSVQNVEASNVAKAEDLFGRGPEKDLQQCELTQLSQQLADAAAKSMEMTSELPGSTVWVQLPDPVTTAQQLEECAEALEQGDHHLEHLNAALVAFERRLEATKVWEETAESPRKRCRVRGAAVRRCGRMGVVGI</sequence>
<dbReference type="EMBL" id="CAMXCT030000155">
    <property type="protein sequence ID" value="CAL4762056.1"/>
    <property type="molecule type" value="Genomic_DNA"/>
</dbReference>
<evidence type="ECO:0000313" key="2">
    <source>
        <dbReference type="EMBL" id="CAL4762056.1"/>
    </source>
</evidence>
<dbReference type="AlphaFoldDB" id="A0A9P1BJW9"/>